<evidence type="ECO:0000256" key="1">
    <source>
        <dbReference type="SAM" id="Phobius"/>
    </source>
</evidence>
<keyword evidence="1" id="KW-0472">Membrane</keyword>
<evidence type="ECO:0000313" key="2">
    <source>
        <dbReference type="EnsemblMetazoa" id="Aqu2.1.23850_001"/>
    </source>
</evidence>
<reference evidence="2" key="1">
    <citation type="submission" date="2017-05" db="UniProtKB">
        <authorList>
            <consortium name="EnsemblMetazoa"/>
        </authorList>
    </citation>
    <scope>IDENTIFICATION</scope>
</reference>
<accession>A0A1X7U7U5</accession>
<dbReference type="EnsemblMetazoa" id="Aqu2.1.23850_001">
    <property type="protein sequence ID" value="Aqu2.1.23850_001"/>
    <property type="gene ID" value="Aqu2.1.23850"/>
</dbReference>
<protein>
    <submittedName>
        <fullName evidence="2">Uncharacterized protein</fullName>
    </submittedName>
</protein>
<name>A0A1X7U7U5_AMPQE</name>
<organism evidence="2">
    <name type="scientific">Amphimedon queenslandica</name>
    <name type="common">Sponge</name>
    <dbReference type="NCBI Taxonomy" id="400682"/>
    <lineage>
        <taxon>Eukaryota</taxon>
        <taxon>Metazoa</taxon>
        <taxon>Porifera</taxon>
        <taxon>Demospongiae</taxon>
        <taxon>Heteroscleromorpha</taxon>
        <taxon>Haplosclerida</taxon>
        <taxon>Niphatidae</taxon>
        <taxon>Amphimedon</taxon>
    </lineage>
</organism>
<dbReference type="InParanoid" id="A0A1X7U7U5"/>
<feature type="transmembrane region" description="Helical" evidence="1">
    <location>
        <begin position="12"/>
        <end position="31"/>
    </location>
</feature>
<sequence length="58" mass="6086">ISLYSESGTKMFTYLLVLFLATSTASITVYVDNSSPLSSNSSSCGAVTEPCETLDLGL</sequence>
<keyword evidence="1" id="KW-1133">Transmembrane helix</keyword>
<proteinExistence type="predicted"/>
<keyword evidence="1" id="KW-0812">Transmembrane</keyword>
<dbReference type="AlphaFoldDB" id="A0A1X7U7U5"/>